<dbReference type="InterPro" id="IPR043132">
    <property type="entry name" value="BCAT-like_C"/>
</dbReference>
<dbReference type="SUPFAM" id="SSF56752">
    <property type="entry name" value="D-aminoacid aminotransferase-like PLP-dependent enzymes"/>
    <property type="match status" value="1"/>
</dbReference>
<dbReference type="GO" id="GO:0005829">
    <property type="term" value="C:cytosol"/>
    <property type="evidence" value="ECO:0007669"/>
    <property type="project" value="TreeGrafter"/>
</dbReference>
<dbReference type="GO" id="GO:0046394">
    <property type="term" value="P:carboxylic acid biosynthetic process"/>
    <property type="evidence" value="ECO:0007669"/>
    <property type="project" value="UniProtKB-ARBA"/>
</dbReference>
<dbReference type="InterPro" id="IPR001544">
    <property type="entry name" value="Aminotrans_IV"/>
</dbReference>
<accession>A0A6J5Z1C8</accession>
<dbReference type="GO" id="GO:0003824">
    <property type="term" value="F:catalytic activity"/>
    <property type="evidence" value="ECO:0007669"/>
    <property type="project" value="InterPro"/>
</dbReference>
<name>A0A6J5Z1C8_9ZZZZ</name>
<dbReference type="CDD" id="cd00449">
    <property type="entry name" value="PLPDE_IV"/>
    <property type="match status" value="1"/>
</dbReference>
<dbReference type="InterPro" id="IPR050571">
    <property type="entry name" value="Class-IV_PLP-Dep_Aminotrnsfr"/>
</dbReference>
<evidence type="ECO:0000313" key="2">
    <source>
        <dbReference type="EMBL" id="CAB4335426.1"/>
    </source>
</evidence>
<dbReference type="InterPro" id="IPR036038">
    <property type="entry name" value="Aminotransferase-like"/>
</dbReference>
<dbReference type="PANTHER" id="PTHR42743:SF11">
    <property type="entry name" value="AMINODEOXYCHORISMATE LYASE"/>
    <property type="match status" value="1"/>
</dbReference>
<sequence length="260" mass="27614">MLAILNGKVLPTEEAMVPATDVGLLRGDGVFEVIRVYNGVPFALEEHFDRMERSAANLQVQFDRAAIESDTADLLASTPDHDGCLRLVSTGGGTRIGFLEALPPIPPSIKLTTLPYHSTILLDGVKSLSYAANMLATRIAVGRGAGESLLVTEGGTVLEGPRQSFVCSIDGERLITPPLSDRVLDSITRRTLLATGLLDERSIHVDEIPQMKEAFLASTLREVHPVSAIDDVELPAPGPLSQAIDTVLRATIAEAVGGSA</sequence>
<gene>
    <name evidence="2" type="ORF">UFOPK3547_00141</name>
</gene>
<proteinExistence type="inferred from homology"/>
<dbReference type="Gene3D" id="3.30.470.10">
    <property type="match status" value="1"/>
</dbReference>
<organism evidence="2">
    <name type="scientific">freshwater metagenome</name>
    <dbReference type="NCBI Taxonomy" id="449393"/>
    <lineage>
        <taxon>unclassified sequences</taxon>
        <taxon>metagenomes</taxon>
        <taxon>ecological metagenomes</taxon>
    </lineage>
</organism>
<dbReference type="EMBL" id="CAESAN010000006">
    <property type="protein sequence ID" value="CAB4335426.1"/>
    <property type="molecule type" value="Genomic_DNA"/>
</dbReference>
<dbReference type="Pfam" id="PF01063">
    <property type="entry name" value="Aminotran_4"/>
    <property type="match status" value="1"/>
</dbReference>
<protein>
    <submittedName>
        <fullName evidence="2">Unannotated protein</fullName>
    </submittedName>
</protein>
<dbReference type="AlphaFoldDB" id="A0A6J5Z1C8"/>
<dbReference type="PANTHER" id="PTHR42743">
    <property type="entry name" value="AMINO-ACID AMINOTRANSFERASE"/>
    <property type="match status" value="1"/>
</dbReference>
<comment type="similarity">
    <text evidence="1">Belongs to the class-IV pyridoxal-phosphate-dependent aminotransferase family.</text>
</comment>
<dbReference type="InterPro" id="IPR043131">
    <property type="entry name" value="BCAT-like_N"/>
</dbReference>
<dbReference type="Gene3D" id="3.20.10.10">
    <property type="entry name" value="D-amino Acid Aminotransferase, subunit A, domain 2"/>
    <property type="match status" value="1"/>
</dbReference>
<reference evidence="2" key="1">
    <citation type="submission" date="2020-05" db="EMBL/GenBank/DDBJ databases">
        <authorList>
            <person name="Chiriac C."/>
            <person name="Salcher M."/>
            <person name="Ghai R."/>
            <person name="Kavagutti S V."/>
        </authorList>
    </citation>
    <scope>NUCLEOTIDE SEQUENCE</scope>
</reference>
<evidence type="ECO:0000256" key="1">
    <source>
        <dbReference type="ARBA" id="ARBA00009320"/>
    </source>
</evidence>